<proteinExistence type="predicted"/>
<dbReference type="PANTHER" id="PTHR33064:SF37">
    <property type="entry name" value="RIBONUCLEASE H"/>
    <property type="match status" value="1"/>
</dbReference>
<dbReference type="InterPro" id="IPR043128">
    <property type="entry name" value="Rev_trsase/Diguanyl_cyclase"/>
</dbReference>
<feature type="domain" description="Reverse transcriptase" evidence="1">
    <location>
        <begin position="254"/>
        <end position="357"/>
    </location>
</feature>
<organism evidence="2 3">
    <name type="scientific">Phytophthora lilii</name>
    <dbReference type="NCBI Taxonomy" id="2077276"/>
    <lineage>
        <taxon>Eukaryota</taxon>
        <taxon>Sar</taxon>
        <taxon>Stramenopiles</taxon>
        <taxon>Oomycota</taxon>
        <taxon>Peronosporomycetes</taxon>
        <taxon>Peronosporales</taxon>
        <taxon>Peronosporaceae</taxon>
        <taxon>Phytophthora</taxon>
    </lineage>
</organism>
<dbReference type="InterPro" id="IPR021109">
    <property type="entry name" value="Peptidase_aspartic_dom_sf"/>
</dbReference>
<evidence type="ECO:0000313" key="3">
    <source>
        <dbReference type="Proteomes" id="UP001165083"/>
    </source>
</evidence>
<dbReference type="Pfam" id="PF13650">
    <property type="entry name" value="Asp_protease_2"/>
    <property type="match status" value="1"/>
</dbReference>
<dbReference type="InterPro" id="IPR043502">
    <property type="entry name" value="DNA/RNA_pol_sf"/>
</dbReference>
<evidence type="ECO:0000259" key="1">
    <source>
        <dbReference type="Pfam" id="PF00078"/>
    </source>
</evidence>
<dbReference type="CDD" id="cd00303">
    <property type="entry name" value="retropepsin_like"/>
    <property type="match status" value="1"/>
</dbReference>
<dbReference type="SUPFAM" id="SSF56672">
    <property type="entry name" value="DNA/RNA polymerases"/>
    <property type="match status" value="1"/>
</dbReference>
<dbReference type="EMBL" id="BSXW01003128">
    <property type="protein sequence ID" value="GMF45024.1"/>
    <property type="molecule type" value="Genomic_DNA"/>
</dbReference>
<dbReference type="AlphaFoldDB" id="A0A9W6XT11"/>
<dbReference type="Proteomes" id="UP001165083">
    <property type="component" value="Unassembled WGS sequence"/>
</dbReference>
<dbReference type="Gene3D" id="3.10.10.10">
    <property type="entry name" value="HIV Type 1 Reverse Transcriptase, subunit A, domain 1"/>
    <property type="match status" value="1"/>
</dbReference>
<dbReference type="CDD" id="cd01647">
    <property type="entry name" value="RT_LTR"/>
    <property type="match status" value="1"/>
</dbReference>
<dbReference type="InterPro" id="IPR051320">
    <property type="entry name" value="Viral_Replic_Matur_Polypro"/>
</dbReference>
<comment type="caution">
    <text evidence="2">The sequence shown here is derived from an EMBL/GenBank/DDBJ whole genome shotgun (WGS) entry which is preliminary data.</text>
</comment>
<gene>
    <name evidence="2" type="ORF">Plil01_001697300</name>
</gene>
<evidence type="ECO:0000313" key="2">
    <source>
        <dbReference type="EMBL" id="GMF45024.1"/>
    </source>
</evidence>
<sequence>MVLCETSARSERVARADVVYSRACRAAIGIGITLEQLTTVNGAAVSAFVDSGVSFNAITPALGEKLRLQVIDHRNPLKLKLGAVRVSFIPRRTCALTIQLPGFPNNESTAFVMEVPESKELLLGIPWLVETNPLINWAKREITPRTASIPNTDAHPVQFCPCVPRRPAWQTAGCRTRQTAPISQCTNGDEALTHCHSGMALRHAQGKSNSSLVIPVLRTNFLRAEKQRRLAYNPRFQWAECQGASSSKPDPAEGRRGKWFSAMDLLWGFYQVKLSERSIPYTAFASPDGLYEYLVTPMGISSTFNRLVRSIFTDYTVFCQTYFDDLFVFTESDSIEDHLTALEKVLERCEQQHLFIKCVFCRTEIPCLSDYIGRDDIRMDPRKSASIRDWPLPRTKRNAVVYRFCADFASYVALLTESIKNKRPHEPITLNTRQLEAFSALKTKLASPPVLGHPDVHDHFTQMLTPPTLLSVGTSVVGHGTLRRQFFYFP</sequence>
<keyword evidence="3" id="KW-1185">Reference proteome</keyword>
<name>A0A9W6XT11_9STRA</name>
<reference evidence="2" key="1">
    <citation type="submission" date="2023-04" db="EMBL/GenBank/DDBJ databases">
        <title>Phytophthora lilii NBRC 32176.</title>
        <authorList>
            <person name="Ichikawa N."/>
            <person name="Sato H."/>
            <person name="Tonouchi N."/>
        </authorList>
    </citation>
    <scope>NUCLEOTIDE SEQUENCE</scope>
    <source>
        <strain evidence="2">NBRC 32176</strain>
    </source>
</reference>
<dbReference type="PANTHER" id="PTHR33064">
    <property type="entry name" value="POL PROTEIN"/>
    <property type="match status" value="1"/>
</dbReference>
<accession>A0A9W6XT11</accession>
<dbReference type="OrthoDB" id="3250101at2759"/>
<dbReference type="Pfam" id="PF00078">
    <property type="entry name" value="RVT_1"/>
    <property type="match status" value="1"/>
</dbReference>
<protein>
    <submittedName>
        <fullName evidence="2">Unnamed protein product</fullName>
    </submittedName>
</protein>
<dbReference type="InterPro" id="IPR000477">
    <property type="entry name" value="RT_dom"/>
</dbReference>
<dbReference type="Gene3D" id="2.40.70.10">
    <property type="entry name" value="Acid Proteases"/>
    <property type="match status" value="1"/>
</dbReference>
<dbReference type="Gene3D" id="3.30.70.270">
    <property type="match status" value="2"/>
</dbReference>